<evidence type="ECO:0000313" key="2">
    <source>
        <dbReference type="EMBL" id="RAO75818.1"/>
    </source>
</evidence>
<dbReference type="Proteomes" id="UP000248926">
    <property type="component" value="Unassembled WGS sequence"/>
</dbReference>
<name>A0A328P0V0_9GAMM</name>
<proteinExistence type="predicted"/>
<feature type="transmembrane region" description="Helical" evidence="1">
    <location>
        <begin position="6"/>
        <end position="28"/>
    </location>
</feature>
<dbReference type="RefSeq" id="WP_111984279.1">
    <property type="nucleotide sequence ID" value="NZ_NFZS01000004.1"/>
</dbReference>
<feature type="transmembrane region" description="Helical" evidence="1">
    <location>
        <begin position="35"/>
        <end position="56"/>
    </location>
</feature>
<dbReference type="OrthoDB" id="9925035at2"/>
<feature type="transmembrane region" description="Helical" evidence="1">
    <location>
        <begin position="62"/>
        <end position="81"/>
    </location>
</feature>
<accession>A0A328P0V0</accession>
<keyword evidence="1" id="KW-1133">Transmembrane helix</keyword>
<dbReference type="EMBL" id="NFZS01000004">
    <property type="protein sequence ID" value="RAO75818.1"/>
    <property type="molecule type" value="Genomic_DNA"/>
</dbReference>
<protein>
    <submittedName>
        <fullName evidence="2">Uncharacterized protein</fullName>
    </submittedName>
</protein>
<sequence length="97" mass="10036">MITMSVLLMLFVGLWLAVALVGAVFKLTFALVGGLFHLVGAVLGLVFGGLALLIVAPIVALAVLPFCLPVILLVAVIWAIARSSHRTPTPAPANVAH</sequence>
<evidence type="ECO:0000313" key="3">
    <source>
        <dbReference type="Proteomes" id="UP000248926"/>
    </source>
</evidence>
<comment type="caution">
    <text evidence="2">The sequence shown here is derived from an EMBL/GenBank/DDBJ whole genome shotgun (WGS) entry which is preliminary data.</text>
</comment>
<gene>
    <name evidence="2" type="ORF">CA260_17455</name>
</gene>
<keyword evidence="1" id="KW-0472">Membrane</keyword>
<organism evidence="2 3">
    <name type="scientific">Dyella jiangningensis</name>
    <dbReference type="NCBI Taxonomy" id="1379159"/>
    <lineage>
        <taxon>Bacteria</taxon>
        <taxon>Pseudomonadati</taxon>
        <taxon>Pseudomonadota</taxon>
        <taxon>Gammaproteobacteria</taxon>
        <taxon>Lysobacterales</taxon>
        <taxon>Rhodanobacteraceae</taxon>
        <taxon>Dyella</taxon>
    </lineage>
</organism>
<keyword evidence="3" id="KW-1185">Reference proteome</keyword>
<reference evidence="2 3" key="1">
    <citation type="journal article" date="2018" name="Genet. Mol. Biol.">
        <title>The genome sequence of Dyella jiangningensis FCAV SCS01 from a lignocellulose-decomposing microbial consortium metagenome reveals potential for biotechnological applications.</title>
        <authorList>
            <person name="Desiderato J.G."/>
            <person name="Alvarenga D.O."/>
            <person name="Constancio M.T.L."/>
            <person name="Alves L.M.C."/>
            <person name="Varani A.M."/>
        </authorList>
    </citation>
    <scope>NUCLEOTIDE SEQUENCE [LARGE SCALE GENOMIC DNA]</scope>
    <source>
        <strain evidence="2 3">FCAV SCS01</strain>
    </source>
</reference>
<keyword evidence="1" id="KW-0812">Transmembrane</keyword>
<dbReference type="AlphaFoldDB" id="A0A328P0V0"/>
<evidence type="ECO:0000256" key="1">
    <source>
        <dbReference type="SAM" id="Phobius"/>
    </source>
</evidence>